<dbReference type="InterPro" id="IPR008928">
    <property type="entry name" value="6-hairpin_glycosidase_sf"/>
</dbReference>
<feature type="domain" description="Alpha-L-rhamnosidase concanavalin-like" evidence="5">
    <location>
        <begin position="227"/>
        <end position="309"/>
    </location>
</feature>
<dbReference type="Pfam" id="PF08531">
    <property type="entry name" value="Bac_rhamnosid_N"/>
    <property type="match status" value="1"/>
</dbReference>
<name>A0A2N5PZJ0_MEDGN</name>
<dbReference type="InterPro" id="IPR013737">
    <property type="entry name" value="Bac_rhamnosid_N"/>
</dbReference>
<dbReference type="InterPro" id="IPR016007">
    <property type="entry name" value="Alpha_rhamnosid"/>
</dbReference>
<evidence type="ECO:0000259" key="7">
    <source>
        <dbReference type="Pfam" id="PF17389"/>
    </source>
</evidence>
<feature type="domain" description="Alpha-L-rhamnosidase six-hairpin glycosidase" evidence="7">
    <location>
        <begin position="333"/>
        <end position="665"/>
    </location>
</feature>
<comment type="catalytic activity">
    <reaction evidence="1">
        <text>Hydrolysis of terminal non-reducing alpha-L-rhamnose residues in alpha-L-rhamnosides.</text>
        <dbReference type="EC" id="3.2.1.40"/>
    </reaction>
</comment>
<dbReference type="GO" id="GO:0005975">
    <property type="term" value="P:carbohydrate metabolic process"/>
    <property type="evidence" value="ECO:0007669"/>
    <property type="project" value="InterPro"/>
</dbReference>
<dbReference type="InterPro" id="IPR008979">
    <property type="entry name" value="Galactose-bd-like_sf"/>
</dbReference>
<dbReference type="InterPro" id="IPR008902">
    <property type="entry name" value="Rhamnosid_concanavalin"/>
</dbReference>
<proteinExistence type="predicted"/>
<dbReference type="InterPro" id="IPR035396">
    <property type="entry name" value="Bac_rhamnosid6H"/>
</dbReference>
<dbReference type="Proteomes" id="UP000234840">
    <property type="component" value="Unassembled WGS sequence"/>
</dbReference>
<organism evidence="8 9">
    <name type="scientific">Mediterraneibacter gnavus</name>
    <name type="common">Ruminococcus gnavus</name>
    <dbReference type="NCBI Taxonomy" id="33038"/>
    <lineage>
        <taxon>Bacteria</taxon>
        <taxon>Bacillati</taxon>
        <taxon>Bacillota</taxon>
        <taxon>Clostridia</taxon>
        <taxon>Lachnospirales</taxon>
        <taxon>Lachnospiraceae</taxon>
        <taxon>Mediterraneibacter</taxon>
    </lineage>
</organism>
<dbReference type="Gene3D" id="1.50.10.10">
    <property type="match status" value="1"/>
</dbReference>
<comment type="caution">
    <text evidence="8">The sequence shown here is derived from an EMBL/GenBank/DDBJ whole genome shotgun (WGS) entry which is preliminary data.</text>
</comment>
<sequence>MKKFEPIWYTIPLFQEEEPIQVYHKEQDEQSEAKILEKKNSVKNLHVLARADFSYGGEERALLRITADDQYQLYVNGTFLGQGPAPAYPEHYYYNEFDLTGLLHPGNNVIAVHLYYQGLLNRVWNSGDHRFGVAADLHIGKDAEEQEAPLNWKYRISDAWSGDTTGYETQFLENFDSRKWGKDWNSPKYPADGWQQMVPAYQNDHRLFLQPTKALSIYEKKPKQIQKISKSHWQIDLGQEAAGKVFVTAKGAEGRQVQILCGEELTETGSVRYEMRCNCTYREVWTLKEGVSSYEPYDYKGFRYVELIGEEGVEILDCRIRVQHYPLDESVCTLDAGQEKVEQIFSLCKNTIKYGVQEGYLDCPTREKGQYLGDAVVAARAQVWLSGSTELLRKCIAQFAESTKICPGMMAVAPGSLMQEIADFSLLWGELLLEDYLFTGDRAFLAQYYPAAKKILLYFAKYERADGLLEQVAEKWNLVDWPENLRDGYDFELSRPIVAAGCHNVINALYIGAMKTLGRMERILEIPETFDWRERQKIYQNVFYRPDVGLFADSETSSHCALHSNVYALYFDLVPEGAKTQVAGYLEKKGLSCGVMLSYFLLKALAGTGAYDAVYRLLVNESEHGWMNMLREGATTCFEAWGKEQKWNTSLCHPWACAPVSILIEEIAGIHLTEQAEKGYRWEPHIPEALPFSLRVLFRDSILYVEQKNHTVCFREERKQTV</sequence>
<accession>A0A2N5PZJ0</accession>
<dbReference type="Gene3D" id="2.60.420.10">
    <property type="entry name" value="Maltose phosphorylase, domain 3"/>
    <property type="match status" value="1"/>
</dbReference>
<dbReference type="SUPFAM" id="SSF49785">
    <property type="entry name" value="Galactose-binding domain-like"/>
    <property type="match status" value="1"/>
</dbReference>
<evidence type="ECO:0000256" key="4">
    <source>
        <dbReference type="ARBA" id="ARBA00023136"/>
    </source>
</evidence>
<evidence type="ECO:0000313" key="9">
    <source>
        <dbReference type="Proteomes" id="UP000234840"/>
    </source>
</evidence>
<dbReference type="Pfam" id="PF17389">
    <property type="entry name" value="Bac_rhamnosid6H"/>
    <property type="match status" value="1"/>
</dbReference>
<dbReference type="GO" id="GO:0016020">
    <property type="term" value="C:membrane"/>
    <property type="evidence" value="ECO:0007669"/>
    <property type="project" value="UniProtKB-SubCell"/>
</dbReference>
<evidence type="ECO:0000259" key="6">
    <source>
        <dbReference type="Pfam" id="PF08531"/>
    </source>
</evidence>
<dbReference type="SUPFAM" id="SSF48208">
    <property type="entry name" value="Six-hairpin glycosidases"/>
    <property type="match status" value="1"/>
</dbReference>
<dbReference type="RefSeq" id="WP_101882508.1">
    <property type="nucleotide sequence ID" value="NZ_CAXULC010000015.1"/>
</dbReference>
<evidence type="ECO:0000313" key="8">
    <source>
        <dbReference type="EMBL" id="PLT86266.1"/>
    </source>
</evidence>
<dbReference type="EMBL" id="NIHW01000020">
    <property type="protein sequence ID" value="PLT86266.1"/>
    <property type="molecule type" value="Genomic_DNA"/>
</dbReference>
<evidence type="ECO:0000256" key="2">
    <source>
        <dbReference type="ARBA" id="ARBA00004370"/>
    </source>
</evidence>
<dbReference type="GO" id="GO:0030596">
    <property type="term" value="F:alpha-L-rhamnosidase activity"/>
    <property type="evidence" value="ECO:0007669"/>
    <property type="project" value="UniProtKB-EC"/>
</dbReference>
<evidence type="ECO:0000259" key="5">
    <source>
        <dbReference type="Pfam" id="PF05592"/>
    </source>
</evidence>
<dbReference type="AlphaFoldDB" id="A0A2N5PZJ0"/>
<dbReference type="PANTHER" id="PTHR33307">
    <property type="entry name" value="ALPHA-RHAMNOSIDASE (EUROFUNG)"/>
    <property type="match status" value="1"/>
</dbReference>
<protein>
    <recommendedName>
        <fullName evidence="3">alpha-L-rhamnosidase</fullName>
        <ecNumber evidence="3">3.2.1.40</ecNumber>
    </recommendedName>
</protein>
<dbReference type="PROSITE" id="PS00236">
    <property type="entry name" value="NEUROTR_ION_CHANNEL"/>
    <property type="match status" value="1"/>
</dbReference>
<keyword evidence="4" id="KW-0472">Membrane</keyword>
<evidence type="ECO:0000256" key="3">
    <source>
        <dbReference type="ARBA" id="ARBA00012652"/>
    </source>
</evidence>
<gene>
    <name evidence="8" type="ORF">CDL20_08780</name>
</gene>
<dbReference type="PANTHER" id="PTHR33307:SF6">
    <property type="entry name" value="ALPHA-RHAMNOSIDASE (EUROFUNG)-RELATED"/>
    <property type="match status" value="1"/>
</dbReference>
<dbReference type="InterPro" id="IPR012341">
    <property type="entry name" value="6hp_glycosidase-like_sf"/>
</dbReference>
<dbReference type="Pfam" id="PF05592">
    <property type="entry name" value="Bac_rhamnosid"/>
    <property type="match status" value="1"/>
</dbReference>
<dbReference type="Gene3D" id="2.60.120.260">
    <property type="entry name" value="Galactose-binding domain-like"/>
    <property type="match status" value="2"/>
</dbReference>
<feature type="domain" description="Bacterial alpha-L-rhamnosidase N-terminal" evidence="6">
    <location>
        <begin position="60"/>
        <end position="215"/>
    </location>
</feature>
<evidence type="ECO:0000256" key="1">
    <source>
        <dbReference type="ARBA" id="ARBA00001445"/>
    </source>
</evidence>
<comment type="subcellular location">
    <subcellularLocation>
        <location evidence="2">Membrane</location>
    </subcellularLocation>
</comment>
<dbReference type="EC" id="3.2.1.40" evidence="3"/>
<reference evidence="8 9" key="1">
    <citation type="journal article" date="2017" name="Genome Med.">
        <title>A novel Ruminococcus gnavus clade enriched in inflammatory bowel disease patients.</title>
        <authorList>
            <person name="Hall A.B."/>
            <person name="Yassour M."/>
            <person name="Sauk J."/>
            <person name="Garner A."/>
            <person name="Jiang X."/>
            <person name="Arthur T."/>
            <person name="Lagoudas G.K."/>
            <person name="Vatanen T."/>
            <person name="Fornelos N."/>
            <person name="Wilson R."/>
            <person name="Bertha M."/>
            <person name="Cohen M."/>
            <person name="Garber J."/>
            <person name="Khalili H."/>
            <person name="Gevers D."/>
            <person name="Ananthakrishnan A.N."/>
            <person name="Kugathasan S."/>
            <person name="Lander E.S."/>
            <person name="Blainey P."/>
            <person name="Vlamakis H."/>
            <person name="Xavier R.J."/>
            <person name="Huttenhower C."/>
        </authorList>
    </citation>
    <scope>NUCLEOTIDE SEQUENCE [LARGE SCALE GENOMIC DNA]</scope>
    <source>
        <strain evidence="8 9">RJX1128</strain>
    </source>
</reference>
<dbReference type="InterPro" id="IPR018000">
    <property type="entry name" value="Neurotransmitter_ion_chnl_CS"/>
</dbReference>